<organism evidence="6 9">
    <name type="scientific">Medicago truncatula</name>
    <name type="common">Barrel medic</name>
    <name type="synonym">Medicago tribuloides</name>
    <dbReference type="NCBI Taxonomy" id="3880"/>
    <lineage>
        <taxon>Eukaryota</taxon>
        <taxon>Viridiplantae</taxon>
        <taxon>Streptophyta</taxon>
        <taxon>Embryophyta</taxon>
        <taxon>Tracheophyta</taxon>
        <taxon>Spermatophyta</taxon>
        <taxon>Magnoliopsida</taxon>
        <taxon>eudicotyledons</taxon>
        <taxon>Gunneridae</taxon>
        <taxon>Pentapetalae</taxon>
        <taxon>rosids</taxon>
        <taxon>fabids</taxon>
        <taxon>Fabales</taxon>
        <taxon>Fabaceae</taxon>
        <taxon>Papilionoideae</taxon>
        <taxon>50 kb inversion clade</taxon>
        <taxon>NPAAA clade</taxon>
        <taxon>Hologalegina</taxon>
        <taxon>IRL clade</taxon>
        <taxon>Trifolieae</taxon>
        <taxon>Medicago</taxon>
    </lineage>
</organism>
<evidence type="ECO:0000313" key="7">
    <source>
        <dbReference type="EMBL" id="RHN51108.1"/>
    </source>
</evidence>
<keyword evidence="2 4" id="KW-0328">Glycosyltransferase</keyword>
<dbReference type="PANTHER" id="PTHR11926">
    <property type="entry name" value="GLUCOSYL/GLUCURONOSYL TRANSFERASES"/>
    <property type="match status" value="1"/>
</dbReference>
<dbReference type="Proteomes" id="UP000002051">
    <property type="component" value="Chromosome 6"/>
</dbReference>
<dbReference type="SUPFAM" id="SSF53756">
    <property type="entry name" value="UDP-Glycosyltransferase/glycogen phosphorylase"/>
    <property type="match status" value="1"/>
</dbReference>
<dbReference type="PANTHER" id="PTHR11926:SF1540">
    <property type="entry name" value="GLYCOSYLTRANSFERASE"/>
    <property type="match status" value="1"/>
</dbReference>
<gene>
    <name evidence="8" type="primary">25496188</name>
    <name evidence="6" type="ordered locus">MTR_6g038200</name>
    <name evidence="7" type="ORF">MtrunA17_Chr6g0464841</name>
</gene>
<dbReference type="InterPro" id="IPR035595">
    <property type="entry name" value="UDP_glycos_trans_CS"/>
</dbReference>
<dbReference type="GO" id="GO:0080044">
    <property type="term" value="F:quercetin 7-O-glucosyltransferase activity"/>
    <property type="evidence" value="ECO:0000318"/>
    <property type="project" value="GO_Central"/>
</dbReference>
<reference evidence="8" key="3">
    <citation type="submission" date="2015-04" db="UniProtKB">
        <authorList>
            <consortium name="EnsemblPlants"/>
        </authorList>
    </citation>
    <scope>IDENTIFICATION</scope>
    <source>
        <strain evidence="8">cv. Jemalong A17</strain>
    </source>
</reference>
<dbReference type="CDD" id="cd03784">
    <property type="entry name" value="GT1_Gtf-like"/>
    <property type="match status" value="1"/>
</dbReference>
<dbReference type="GO" id="GO:0080043">
    <property type="term" value="F:quercetin 3-O-glucosyltransferase activity"/>
    <property type="evidence" value="ECO:0000318"/>
    <property type="project" value="GO_Central"/>
</dbReference>
<protein>
    <recommendedName>
        <fullName evidence="5">Glycosyltransferase</fullName>
        <ecNumber evidence="5">2.4.1.-</ecNumber>
    </recommendedName>
</protein>
<dbReference type="Proteomes" id="UP000265566">
    <property type="component" value="Chromosome 6"/>
</dbReference>
<dbReference type="FunFam" id="3.40.50.2000:FF:000057">
    <property type="entry name" value="Glycosyltransferase"/>
    <property type="match status" value="1"/>
</dbReference>
<sequence length="457" mass="51494">MEKENKNYVAHCLILPFPGQGHMNPMIQFSKRLIHKGVKVTLVTIISLWRTIKNKNLSSNIDVESISDGYDDGGYESAESLEIYMDTFWRVGSKDLSELLHKLSSSKYPPNCVIFDAFMPWALDVAKSFGLVGVAFFTQSCSVNSIYFHTHEKLIELPLTQSEYLLPGLPKLAQGDLPSFLYKYGSYPGYFDIVVNQFSNIGKADWILANTFYELEKEVVDWMVKIWPLRTIGPSIPSIFLDKRLKDDKEYGVSISDPNTEICIKWLNEKPKGSVVYVSFGSMAGLSEEQTQELALGLKDSESYFLWVVRESEQVKLPNGYVESSKKGLIVTWCPQLLVLTHEALGCFVTHCGWNSTLEALSIGVPLIAMPLWTDQVTNAKLIADVWKMGVRAIADEKEIVRSETIKNCIKEIIETEKGNEIKKNALKWKNLAKDSVDEGGRSDKNIEEFVAALAQC</sequence>
<evidence type="ECO:0000256" key="2">
    <source>
        <dbReference type="ARBA" id="ARBA00022676"/>
    </source>
</evidence>
<evidence type="ECO:0000256" key="5">
    <source>
        <dbReference type="RuleBase" id="RU362057"/>
    </source>
</evidence>
<accession>A0A072UA34</accession>
<dbReference type="Gramene" id="rna35485">
    <property type="protein sequence ID" value="RHN51108.1"/>
    <property type="gene ID" value="gene35485"/>
</dbReference>
<dbReference type="AlphaFoldDB" id="A0A072UA34"/>
<proteinExistence type="inferred from homology"/>
<evidence type="ECO:0000256" key="3">
    <source>
        <dbReference type="ARBA" id="ARBA00022679"/>
    </source>
</evidence>
<dbReference type="EC" id="2.4.1.-" evidence="5"/>
<dbReference type="Gene3D" id="3.40.50.2000">
    <property type="entry name" value="Glycogen Phosphorylase B"/>
    <property type="match status" value="2"/>
</dbReference>
<evidence type="ECO:0000313" key="10">
    <source>
        <dbReference type="Proteomes" id="UP000265566"/>
    </source>
</evidence>
<dbReference type="EMBL" id="PSQE01000006">
    <property type="protein sequence ID" value="RHN51108.1"/>
    <property type="molecule type" value="Genomic_DNA"/>
</dbReference>
<evidence type="ECO:0000256" key="1">
    <source>
        <dbReference type="ARBA" id="ARBA00009995"/>
    </source>
</evidence>
<evidence type="ECO:0000256" key="4">
    <source>
        <dbReference type="RuleBase" id="RU003718"/>
    </source>
</evidence>
<keyword evidence="3 4" id="KW-0808">Transferase</keyword>
<dbReference type="OrthoDB" id="5835829at2759"/>
<comment type="similarity">
    <text evidence="1 4">Belongs to the UDP-glycosyltransferase family.</text>
</comment>
<evidence type="ECO:0000313" key="9">
    <source>
        <dbReference type="Proteomes" id="UP000002051"/>
    </source>
</evidence>
<evidence type="ECO:0000313" key="6">
    <source>
        <dbReference type="EMBL" id="KEH25943.1"/>
    </source>
</evidence>
<dbReference type="GO" id="GO:0032787">
    <property type="term" value="P:monocarboxylic acid metabolic process"/>
    <property type="evidence" value="ECO:0007669"/>
    <property type="project" value="UniProtKB-ARBA"/>
</dbReference>
<dbReference type="FunFam" id="3.40.50.2000:FF:000019">
    <property type="entry name" value="Glycosyltransferase"/>
    <property type="match status" value="1"/>
</dbReference>
<dbReference type="EnsemblPlants" id="KEH25943">
    <property type="protein sequence ID" value="KEH25943"/>
    <property type="gene ID" value="MTR_6g038200"/>
</dbReference>
<evidence type="ECO:0000313" key="8">
    <source>
        <dbReference type="EnsemblPlants" id="KEH25943"/>
    </source>
</evidence>
<keyword evidence="9" id="KW-1185">Reference proteome</keyword>
<dbReference type="HOGENOM" id="CLU_001724_0_1_1"/>
<reference evidence="7" key="5">
    <citation type="journal article" date="2018" name="Nat. Plants">
        <title>Whole-genome landscape of Medicago truncatula symbiotic genes.</title>
        <authorList>
            <person name="Pecrix Y."/>
            <person name="Gamas P."/>
            <person name="Carrere S."/>
        </authorList>
    </citation>
    <scope>NUCLEOTIDE SEQUENCE</scope>
    <source>
        <tissue evidence="7">Leaves</tissue>
    </source>
</reference>
<dbReference type="InterPro" id="IPR002213">
    <property type="entry name" value="UDP_glucos_trans"/>
</dbReference>
<dbReference type="PROSITE" id="PS00375">
    <property type="entry name" value="UDPGT"/>
    <property type="match status" value="1"/>
</dbReference>
<reference evidence="6 9" key="2">
    <citation type="journal article" date="2014" name="BMC Genomics">
        <title>An improved genome release (version Mt4.0) for the model legume Medicago truncatula.</title>
        <authorList>
            <person name="Tang H."/>
            <person name="Krishnakumar V."/>
            <person name="Bidwell S."/>
            <person name="Rosen B."/>
            <person name="Chan A."/>
            <person name="Zhou S."/>
            <person name="Gentzbittel L."/>
            <person name="Childs K.L."/>
            <person name="Yandell M."/>
            <person name="Gundlach H."/>
            <person name="Mayer K.F."/>
            <person name="Schwartz D.C."/>
            <person name="Town C.D."/>
        </authorList>
    </citation>
    <scope>GENOME REANNOTATION</scope>
    <source>
        <strain evidence="6">A17</strain>
        <strain evidence="8 9">cv. Jemalong A17</strain>
    </source>
</reference>
<name>A0A072UA34_MEDTR</name>
<dbReference type="EMBL" id="CM001222">
    <property type="protein sequence ID" value="KEH25943.1"/>
    <property type="molecule type" value="Genomic_DNA"/>
</dbReference>
<dbReference type="GO" id="GO:0005737">
    <property type="term" value="C:cytoplasm"/>
    <property type="evidence" value="ECO:0000318"/>
    <property type="project" value="GO_Central"/>
</dbReference>
<dbReference type="Pfam" id="PF00201">
    <property type="entry name" value="UDPGT"/>
    <property type="match status" value="1"/>
</dbReference>
<dbReference type="KEGG" id="mtr:25496188"/>
<reference evidence="6 9" key="1">
    <citation type="journal article" date="2011" name="Nature">
        <title>The Medicago genome provides insight into the evolution of rhizobial symbioses.</title>
        <authorList>
            <person name="Young N.D."/>
            <person name="Debelle F."/>
            <person name="Oldroyd G.E."/>
            <person name="Geurts R."/>
            <person name="Cannon S.B."/>
            <person name="Udvardi M.K."/>
            <person name="Benedito V.A."/>
            <person name="Mayer K.F."/>
            <person name="Gouzy J."/>
            <person name="Schoof H."/>
            <person name="Van de Peer Y."/>
            <person name="Proost S."/>
            <person name="Cook D.R."/>
            <person name="Meyers B.C."/>
            <person name="Spannagl M."/>
            <person name="Cheung F."/>
            <person name="De Mita S."/>
            <person name="Krishnakumar V."/>
            <person name="Gundlach H."/>
            <person name="Zhou S."/>
            <person name="Mudge J."/>
            <person name="Bharti A.K."/>
            <person name="Murray J.D."/>
            <person name="Naoumkina M.A."/>
            <person name="Rosen B."/>
            <person name="Silverstein K.A."/>
            <person name="Tang H."/>
            <person name="Rombauts S."/>
            <person name="Zhao P.X."/>
            <person name="Zhou P."/>
            <person name="Barbe V."/>
            <person name="Bardou P."/>
            <person name="Bechner M."/>
            <person name="Bellec A."/>
            <person name="Berger A."/>
            <person name="Berges H."/>
            <person name="Bidwell S."/>
            <person name="Bisseling T."/>
            <person name="Choisne N."/>
            <person name="Couloux A."/>
            <person name="Denny R."/>
            <person name="Deshpande S."/>
            <person name="Dai X."/>
            <person name="Doyle J.J."/>
            <person name="Dudez A.M."/>
            <person name="Farmer A.D."/>
            <person name="Fouteau S."/>
            <person name="Franken C."/>
            <person name="Gibelin C."/>
            <person name="Gish J."/>
            <person name="Goldstein S."/>
            <person name="Gonzalez A.J."/>
            <person name="Green P.J."/>
            <person name="Hallab A."/>
            <person name="Hartog M."/>
            <person name="Hua A."/>
            <person name="Humphray S.J."/>
            <person name="Jeong D.H."/>
            <person name="Jing Y."/>
            <person name="Jocker A."/>
            <person name="Kenton S.M."/>
            <person name="Kim D.J."/>
            <person name="Klee K."/>
            <person name="Lai H."/>
            <person name="Lang C."/>
            <person name="Lin S."/>
            <person name="Macmil S.L."/>
            <person name="Magdelenat G."/>
            <person name="Matthews L."/>
            <person name="McCorrison J."/>
            <person name="Monaghan E.L."/>
            <person name="Mun J.H."/>
            <person name="Najar F.Z."/>
            <person name="Nicholson C."/>
            <person name="Noirot C."/>
            <person name="O'Bleness M."/>
            <person name="Paule C.R."/>
            <person name="Poulain J."/>
            <person name="Prion F."/>
            <person name="Qin B."/>
            <person name="Qu C."/>
            <person name="Retzel E.F."/>
            <person name="Riddle C."/>
            <person name="Sallet E."/>
            <person name="Samain S."/>
            <person name="Samson N."/>
            <person name="Sanders I."/>
            <person name="Saurat O."/>
            <person name="Scarpelli C."/>
            <person name="Schiex T."/>
            <person name="Segurens B."/>
            <person name="Severin A.J."/>
            <person name="Sherrier D.J."/>
            <person name="Shi R."/>
            <person name="Sims S."/>
            <person name="Singer S.R."/>
            <person name="Sinharoy S."/>
            <person name="Sterck L."/>
            <person name="Viollet A."/>
            <person name="Wang B.B."/>
            <person name="Wang K."/>
            <person name="Wang M."/>
            <person name="Wang X."/>
            <person name="Warfsmann J."/>
            <person name="Weissenbach J."/>
            <person name="White D.D."/>
            <person name="White J.D."/>
            <person name="Wiley G.B."/>
            <person name="Wincker P."/>
            <person name="Xing Y."/>
            <person name="Yang L."/>
            <person name="Yao Z."/>
            <person name="Ying F."/>
            <person name="Zhai J."/>
            <person name="Zhou L."/>
            <person name="Zuber A."/>
            <person name="Denarie J."/>
            <person name="Dixon R.A."/>
            <person name="May G.D."/>
            <person name="Schwartz D.C."/>
            <person name="Rogers J."/>
            <person name="Quetier F."/>
            <person name="Town C.D."/>
            <person name="Roe B.A."/>
        </authorList>
    </citation>
    <scope>NUCLEOTIDE SEQUENCE [LARGE SCALE GENOMIC DNA]</scope>
    <source>
        <strain evidence="6">A17</strain>
        <strain evidence="8 9">cv. Jemalong A17</strain>
    </source>
</reference>
<reference evidence="10" key="4">
    <citation type="journal article" date="2018" name="Nat. Plants">
        <title>Whole-genome landscape of Medicago truncatula symbiotic genes.</title>
        <authorList>
            <person name="Pecrix Y."/>
            <person name="Staton S.E."/>
            <person name="Sallet E."/>
            <person name="Lelandais-Briere C."/>
            <person name="Moreau S."/>
            <person name="Carrere S."/>
            <person name="Blein T."/>
            <person name="Jardinaud M.F."/>
            <person name="Latrasse D."/>
            <person name="Zouine M."/>
            <person name="Zahm M."/>
            <person name="Kreplak J."/>
            <person name="Mayjonade B."/>
            <person name="Satge C."/>
            <person name="Perez M."/>
            <person name="Cauet S."/>
            <person name="Marande W."/>
            <person name="Chantry-Darmon C."/>
            <person name="Lopez-Roques C."/>
            <person name="Bouchez O."/>
            <person name="Berard A."/>
            <person name="Debelle F."/>
            <person name="Munos S."/>
            <person name="Bendahmane A."/>
            <person name="Berges H."/>
            <person name="Niebel A."/>
            <person name="Buitink J."/>
            <person name="Frugier F."/>
            <person name="Benhamed M."/>
            <person name="Crespi M."/>
            <person name="Gouzy J."/>
            <person name="Gamas P."/>
        </authorList>
    </citation>
    <scope>NUCLEOTIDE SEQUENCE [LARGE SCALE GENOMIC DNA]</scope>
    <source>
        <strain evidence="10">cv. Jemalong A17</strain>
    </source>
</reference>